<evidence type="ECO:0000313" key="1">
    <source>
        <dbReference type="EMBL" id="GFK93656.1"/>
    </source>
</evidence>
<dbReference type="SUPFAM" id="SSF55729">
    <property type="entry name" value="Acyl-CoA N-acyltransferases (Nat)"/>
    <property type="match status" value="1"/>
</dbReference>
<gene>
    <name evidence="1" type="ORF">NNJEOMEG_01490</name>
</gene>
<dbReference type="PANTHER" id="PTHR47017:SF1">
    <property type="entry name" value="ACYL-COA"/>
    <property type="match status" value="1"/>
</dbReference>
<sequence>MTQPAQSLTASFRRSMRDFDPLLWNALTQDAPPFMRHEWLDLLERSGAVSLQNGWMPLHCAVSAGDALVAAAPLYLKGHGLGEFVYDQLWAGLAARVNQPYYPKLLAASPFTPVAGYRFLSLPGMERNGLIRGMLGAMERLARENGFTGVHALFLDDAFADVLEAQGLPLWEHQGFLWENENYRDFQDFLERFRAGQRKNIRRERQRLLDSGVRVEIVPAGQAPAPWFRLMHRYYDATNDKFGEFGCKYLPQAFFDGLADPALHDFLVFSAAFLPGDPEPVGLALLAHGGGGLYGRYWGAREEVPFLHFELCYYAPIEWAIERGLAFFDPGMGGEHKPRRGFASRITRSAHRFLDPVMAGLFEVNIAQVNRLTREYADDLASMARFKERPR</sequence>
<dbReference type="AlphaFoldDB" id="A0A6V8LV08"/>
<name>A0A6V8LV08_9BACT</name>
<comment type="caution">
    <text evidence="1">The sequence shown here is derived from an EMBL/GenBank/DDBJ whole genome shotgun (WGS) entry which is preliminary data.</text>
</comment>
<organism evidence="1 2">
    <name type="scientific">Fundidesulfovibrio magnetotacticus</name>
    <dbReference type="NCBI Taxonomy" id="2730080"/>
    <lineage>
        <taxon>Bacteria</taxon>
        <taxon>Pseudomonadati</taxon>
        <taxon>Thermodesulfobacteriota</taxon>
        <taxon>Desulfovibrionia</taxon>
        <taxon>Desulfovibrionales</taxon>
        <taxon>Desulfovibrionaceae</taxon>
        <taxon>Fundidesulfovibrio</taxon>
    </lineage>
</organism>
<dbReference type="Proteomes" id="UP000494245">
    <property type="component" value="Unassembled WGS sequence"/>
</dbReference>
<dbReference type="PANTHER" id="PTHR47017">
    <property type="entry name" value="ACYL-COA"/>
    <property type="match status" value="1"/>
</dbReference>
<dbReference type="InterPro" id="IPR016181">
    <property type="entry name" value="Acyl_CoA_acyltransferase"/>
</dbReference>
<keyword evidence="2" id="KW-1185">Reference proteome</keyword>
<dbReference type="EMBL" id="BLTE01000005">
    <property type="protein sequence ID" value="GFK93656.1"/>
    <property type="molecule type" value="Genomic_DNA"/>
</dbReference>
<reference evidence="1 2" key="2">
    <citation type="submission" date="2020-05" db="EMBL/GenBank/DDBJ databases">
        <title>Draft genome sequence of Desulfovibrio sp. strainFSS-1.</title>
        <authorList>
            <person name="Shimoshige H."/>
            <person name="Kobayashi H."/>
            <person name="Maekawa T."/>
        </authorList>
    </citation>
    <scope>NUCLEOTIDE SEQUENCE [LARGE SCALE GENOMIC DNA]</scope>
    <source>
        <strain evidence="1 2">SIID29052-01</strain>
    </source>
</reference>
<proteinExistence type="predicted"/>
<dbReference type="InterPro" id="IPR007434">
    <property type="entry name" value="FemAB-like"/>
</dbReference>
<evidence type="ECO:0008006" key="3">
    <source>
        <dbReference type="Google" id="ProtNLM"/>
    </source>
</evidence>
<dbReference type="RefSeq" id="WP_173082904.1">
    <property type="nucleotide sequence ID" value="NZ_BLTE01000005.1"/>
</dbReference>
<dbReference type="Pfam" id="PF04339">
    <property type="entry name" value="FemAB_like"/>
    <property type="match status" value="1"/>
</dbReference>
<reference evidence="1 2" key="1">
    <citation type="submission" date="2020-04" db="EMBL/GenBank/DDBJ databases">
        <authorList>
            <consortium name="Desulfovibrio sp. FSS-1 genome sequencing consortium"/>
            <person name="Shimoshige H."/>
            <person name="Kobayashi H."/>
            <person name="Maekawa T."/>
        </authorList>
    </citation>
    <scope>NUCLEOTIDE SEQUENCE [LARGE SCALE GENOMIC DNA]</scope>
    <source>
        <strain evidence="1 2">SIID29052-01</strain>
    </source>
</reference>
<evidence type="ECO:0000313" key="2">
    <source>
        <dbReference type="Proteomes" id="UP000494245"/>
    </source>
</evidence>
<accession>A0A6V8LV08</accession>
<dbReference type="Gene3D" id="3.40.630.30">
    <property type="match status" value="1"/>
</dbReference>
<protein>
    <recommendedName>
        <fullName evidence="3">GNAT family N-acetyltransferase</fullName>
    </recommendedName>
</protein>